<evidence type="ECO:0000313" key="2">
    <source>
        <dbReference type="EMBL" id="POP52621.1"/>
    </source>
</evidence>
<dbReference type="Proteomes" id="UP000237222">
    <property type="component" value="Unassembled WGS sequence"/>
</dbReference>
<evidence type="ECO:0000256" key="1">
    <source>
        <dbReference type="SAM" id="SignalP"/>
    </source>
</evidence>
<proteinExistence type="predicted"/>
<dbReference type="PROSITE" id="PS51257">
    <property type="entry name" value="PROKAR_LIPOPROTEIN"/>
    <property type="match status" value="1"/>
</dbReference>
<feature type="signal peptide" evidence="1">
    <location>
        <begin position="1"/>
        <end position="25"/>
    </location>
</feature>
<dbReference type="Gene3D" id="1.25.40.10">
    <property type="entry name" value="Tetratricopeptide repeat domain"/>
    <property type="match status" value="1"/>
</dbReference>
<sequence length="281" mass="30613">MTVRKYIAIGILAASISAASCDLYASSPADTAPNVSIEEVKAIFGDGLNTDNPVLQRLLLAIGMERTRHDMTFQEQKIGVPYIVDATPEYWATKFAEGDKRIDTLVNSALLLLFADSPIPNADLAAVQLLNEAASKGYWPASSYMAEFYVARLIEQAADPQGSIPMSVDYLANLGKATAEQAMGHLNVCASAGFAPCQYRIGFWLSDSAADLNNGLTVLREAIRTTLADARYEGYVDSSFHEAVTRIYEKGAEIGLSETARNQYLDLLTKYSSVERIYPSL</sequence>
<dbReference type="RefSeq" id="WP_103684564.1">
    <property type="nucleotide sequence ID" value="NZ_PQGG01000027.1"/>
</dbReference>
<organism evidence="2 3">
    <name type="scientific">Zhongshania marina</name>
    <dbReference type="NCBI Taxonomy" id="2304603"/>
    <lineage>
        <taxon>Bacteria</taxon>
        <taxon>Pseudomonadati</taxon>
        <taxon>Pseudomonadota</taxon>
        <taxon>Gammaproteobacteria</taxon>
        <taxon>Cellvibrionales</taxon>
        <taxon>Spongiibacteraceae</taxon>
        <taxon>Zhongshania</taxon>
    </lineage>
</organism>
<reference evidence="2" key="1">
    <citation type="submission" date="2018-01" db="EMBL/GenBank/DDBJ databases">
        <authorList>
            <person name="Yu X.-D."/>
        </authorList>
    </citation>
    <scope>NUCLEOTIDE SEQUENCE</scope>
    <source>
        <strain evidence="2">ZX-21</strain>
    </source>
</reference>
<feature type="chain" id="PRO_5015583539" evidence="1">
    <location>
        <begin position="26"/>
        <end position="281"/>
    </location>
</feature>
<keyword evidence="1" id="KW-0732">Signal</keyword>
<dbReference type="OrthoDB" id="6355365at2"/>
<gene>
    <name evidence="2" type="ORF">C0068_11120</name>
</gene>
<dbReference type="InterPro" id="IPR011990">
    <property type="entry name" value="TPR-like_helical_dom_sf"/>
</dbReference>
<protein>
    <submittedName>
        <fullName evidence="2">Uncharacterized protein</fullName>
    </submittedName>
</protein>
<name>A0A2S4HFZ9_9GAMM</name>
<comment type="caution">
    <text evidence="2">The sequence shown here is derived from an EMBL/GenBank/DDBJ whole genome shotgun (WGS) entry which is preliminary data.</text>
</comment>
<accession>A0A2S4HFZ9</accession>
<dbReference type="EMBL" id="PQGG01000027">
    <property type="protein sequence ID" value="POP52621.1"/>
    <property type="molecule type" value="Genomic_DNA"/>
</dbReference>
<evidence type="ECO:0000313" key="3">
    <source>
        <dbReference type="Proteomes" id="UP000237222"/>
    </source>
</evidence>
<dbReference type="AlphaFoldDB" id="A0A2S4HFZ9"/>